<dbReference type="Proteomes" id="UP000250043">
    <property type="component" value="Unassembled WGS sequence"/>
</dbReference>
<feature type="transmembrane region" description="Helical" evidence="6">
    <location>
        <begin position="43"/>
        <end position="64"/>
    </location>
</feature>
<feature type="transmembrane region" description="Helical" evidence="6">
    <location>
        <begin position="238"/>
        <end position="261"/>
    </location>
</feature>
<evidence type="ECO:0000256" key="2">
    <source>
        <dbReference type="ARBA" id="ARBA00022692"/>
    </source>
</evidence>
<feature type="region of interest" description="Disordered" evidence="5">
    <location>
        <begin position="316"/>
        <end position="358"/>
    </location>
</feature>
<dbReference type="OrthoDB" id="5547497at2759"/>
<dbReference type="AlphaFoldDB" id="A0A8E2J4X4"/>
<evidence type="ECO:0000313" key="9">
    <source>
        <dbReference type="Proteomes" id="UP000250043"/>
    </source>
</evidence>
<name>A0A8E2J4X4_9APHY</name>
<feature type="transmembrane region" description="Helical" evidence="6">
    <location>
        <begin position="200"/>
        <end position="218"/>
    </location>
</feature>
<proteinExistence type="predicted"/>
<dbReference type="GO" id="GO:0016020">
    <property type="term" value="C:membrane"/>
    <property type="evidence" value="ECO:0007669"/>
    <property type="project" value="UniProtKB-SubCell"/>
</dbReference>
<evidence type="ECO:0000259" key="7">
    <source>
        <dbReference type="Pfam" id="PF03151"/>
    </source>
</evidence>
<feature type="transmembrane region" description="Helical" evidence="6">
    <location>
        <begin position="12"/>
        <end position="31"/>
    </location>
</feature>
<dbReference type="Pfam" id="PF03151">
    <property type="entry name" value="TPT"/>
    <property type="match status" value="1"/>
</dbReference>
<keyword evidence="9" id="KW-1185">Reference proteome</keyword>
<dbReference type="InterPro" id="IPR004853">
    <property type="entry name" value="Sugar_P_trans_dom"/>
</dbReference>
<feature type="transmembrane region" description="Helical" evidence="6">
    <location>
        <begin position="84"/>
        <end position="102"/>
    </location>
</feature>
<dbReference type="PANTHER" id="PTHR11132">
    <property type="entry name" value="SOLUTE CARRIER FAMILY 35"/>
    <property type="match status" value="1"/>
</dbReference>
<keyword evidence="3 6" id="KW-1133">Transmembrane helix</keyword>
<feature type="compositionally biased region" description="Basic and acidic residues" evidence="5">
    <location>
        <begin position="327"/>
        <end position="343"/>
    </location>
</feature>
<sequence length="358" mass="38889">MDSSKNGGTQPWQVASVVSFYMCAALVMVFVNKAVMNSSPDLPLLFLLIQLVLAVVLLHAAALVTPKVEIPKLDLKTAKKLAPVTFVNVVGLVFNILCLRGVEASYFQIARGLVLPLTIIVSSLHGRSFPNIRVIIAAGIVTAGFFLGVAPTSAGDMAQWREAPNRLPIIYGVLSSFFIAVHSVLIKVSLPHTHNSTIQLAYWQNLGSAIFLAPFILFQGEYGKLLELMHTPSWNGGVFAWGSIVTGIFGFLLCVAGLLSIKVTSPITHMFSSAARSVIQTLLGVRLFQDLLTTNRATSILVILLGTMYYTWAKSTESAPSPRPNPSKHDIEANALKKEHVDDTTLDWQADEKRSSSD</sequence>
<evidence type="ECO:0000256" key="3">
    <source>
        <dbReference type="ARBA" id="ARBA00022989"/>
    </source>
</evidence>
<accession>A0A8E2J4X4</accession>
<dbReference type="EMBL" id="KV722341">
    <property type="protein sequence ID" value="OCH94685.1"/>
    <property type="molecule type" value="Genomic_DNA"/>
</dbReference>
<dbReference type="InterPro" id="IPR050186">
    <property type="entry name" value="TPT_transporter"/>
</dbReference>
<evidence type="ECO:0000256" key="6">
    <source>
        <dbReference type="SAM" id="Phobius"/>
    </source>
</evidence>
<comment type="subcellular location">
    <subcellularLocation>
        <location evidence="1">Membrane</location>
        <topology evidence="1">Multi-pass membrane protein</topology>
    </subcellularLocation>
</comment>
<feature type="transmembrane region" description="Helical" evidence="6">
    <location>
        <begin position="132"/>
        <end position="149"/>
    </location>
</feature>
<evidence type="ECO:0000256" key="1">
    <source>
        <dbReference type="ARBA" id="ARBA00004141"/>
    </source>
</evidence>
<organism evidence="8 9">
    <name type="scientific">Obba rivulosa</name>
    <dbReference type="NCBI Taxonomy" id="1052685"/>
    <lineage>
        <taxon>Eukaryota</taxon>
        <taxon>Fungi</taxon>
        <taxon>Dikarya</taxon>
        <taxon>Basidiomycota</taxon>
        <taxon>Agaricomycotina</taxon>
        <taxon>Agaricomycetes</taxon>
        <taxon>Polyporales</taxon>
        <taxon>Gelatoporiaceae</taxon>
        <taxon>Obba</taxon>
    </lineage>
</organism>
<evidence type="ECO:0000256" key="4">
    <source>
        <dbReference type="ARBA" id="ARBA00023136"/>
    </source>
</evidence>
<feature type="transmembrane region" description="Helical" evidence="6">
    <location>
        <begin position="169"/>
        <end position="188"/>
    </location>
</feature>
<keyword evidence="4 6" id="KW-0472">Membrane</keyword>
<evidence type="ECO:0000313" key="8">
    <source>
        <dbReference type="EMBL" id="OCH94685.1"/>
    </source>
</evidence>
<protein>
    <recommendedName>
        <fullName evidence="7">Sugar phosphate transporter domain-containing protein</fullName>
    </recommendedName>
</protein>
<reference evidence="8 9" key="1">
    <citation type="submission" date="2016-07" db="EMBL/GenBank/DDBJ databases">
        <title>Draft genome of the white-rot fungus Obba rivulosa 3A-2.</title>
        <authorList>
            <consortium name="DOE Joint Genome Institute"/>
            <person name="Miettinen O."/>
            <person name="Riley R."/>
            <person name="Acob R."/>
            <person name="Barry K."/>
            <person name="Cullen D."/>
            <person name="De Vries R."/>
            <person name="Hainaut M."/>
            <person name="Hatakka A."/>
            <person name="Henrissat B."/>
            <person name="Hilden K."/>
            <person name="Kuo R."/>
            <person name="Labutti K."/>
            <person name="Lipzen A."/>
            <person name="Makela M.R."/>
            <person name="Sandor L."/>
            <person name="Spatafora J.W."/>
            <person name="Grigoriev I.V."/>
            <person name="Hibbett D.S."/>
        </authorList>
    </citation>
    <scope>NUCLEOTIDE SEQUENCE [LARGE SCALE GENOMIC DNA]</scope>
    <source>
        <strain evidence="8 9">3A-2</strain>
    </source>
</reference>
<gene>
    <name evidence="8" type="ORF">OBBRIDRAFT_74443</name>
</gene>
<feature type="domain" description="Sugar phosphate transporter" evidence="7">
    <location>
        <begin position="16"/>
        <end position="310"/>
    </location>
</feature>
<evidence type="ECO:0000256" key="5">
    <source>
        <dbReference type="SAM" id="MobiDB-lite"/>
    </source>
</evidence>
<keyword evidence="2 6" id="KW-0812">Transmembrane</keyword>